<comment type="caution">
    <text evidence="20">The sequence shown here is derived from an EMBL/GenBank/DDBJ whole genome shotgun (WGS) entry which is preliminary data.</text>
</comment>
<dbReference type="InterPro" id="IPR035965">
    <property type="entry name" value="PAS-like_dom_sf"/>
</dbReference>
<dbReference type="GO" id="GO:0004673">
    <property type="term" value="F:protein histidine kinase activity"/>
    <property type="evidence" value="ECO:0007669"/>
    <property type="project" value="UniProtKB-EC"/>
</dbReference>
<dbReference type="InterPro" id="IPR036641">
    <property type="entry name" value="HPT_dom_sf"/>
</dbReference>
<dbReference type="PROSITE" id="PS50113">
    <property type="entry name" value="PAC"/>
    <property type="match status" value="2"/>
</dbReference>
<keyword evidence="7" id="KW-0547">Nucleotide-binding</keyword>
<keyword evidence="9" id="KW-1133">Transmembrane helix</keyword>
<keyword evidence="21" id="KW-1185">Reference proteome</keyword>
<dbReference type="Pfam" id="PF02518">
    <property type="entry name" value="HATPase_c"/>
    <property type="match status" value="1"/>
</dbReference>
<gene>
    <name evidence="20" type="primary">rcsC_56</name>
    <name evidence="20" type="ORF">SIID45300_01991</name>
</gene>
<keyword evidence="6" id="KW-0812">Transmembrane</keyword>
<dbReference type="RefSeq" id="WP_420905351.1">
    <property type="nucleotide sequence ID" value="NZ_BAAFGK010000004.1"/>
</dbReference>
<evidence type="ECO:0000259" key="18">
    <source>
        <dbReference type="PROSITE" id="PS50113"/>
    </source>
</evidence>
<dbReference type="PRINTS" id="PR00344">
    <property type="entry name" value="BCTRLSENSOR"/>
</dbReference>
<dbReference type="CDD" id="cd00082">
    <property type="entry name" value="HisKA"/>
    <property type="match status" value="1"/>
</dbReference>
<keyword evidence="11" id="KW-0472">Membrane</keyword>
<keyword evidence="4" id="KW-1003">Cell membrane</keyword>
<evidence type="ECO:0000259" key="16">
    <source>
        <dbReference type="PROSITE" id="PS50110"/>
    </source>
</evidence>
<dbReference type="SMART" id="SM00448">
    <property type="entry name" value="REC"/>
    <property type="match status" value="1"/>
</dbReference>
<dbReference type="Gene3D" id="3.40.50.2300">
    <property type="match status" value="2"/>
</dbReference>
<evidence type="ECO:0000256" key="14">
    <source>
        <dbReference type="SAM" id="MobiDB-lite"/>
    </source>
</evidence>
<dbReference type="InterPro" id="IPR003594">
    <property type="entry name" value="HATPase_dom"/>
</dbReference>
<evidence type="ECO:0000313" key="21">
    <source>
        <dbReference type="Proteomes" id="UP001628193"/>
    </source>
</evidence>
<keyword evidence="5 13" id="KW-0597">Phosphoprotein</keyword>
<evidence type="ECO:0000256" key="6">
    <source>
        <dbReference type="ARBA" id="ARBA00022692"/>
    </source>
</evidence>
<dbReference type="SMART" id="SM00388">
    <property type="entry name" value="HisKA"/>
    <property type="match status" value="1"/>
</dbReference>
<evidence type="ECO:0000256" key="9">
    <source>
        <dbReference type="ARBA" id="ARBA00022989"/>
    </source>
</evidence>
<dbReference type="InterPro" id="IPR013767">
    <property type="entry name" value="PAS_fold"/>
</dbReference>
<evidence type="ECO:0000256" key="4">
    <source>
        <dbReference type="ARBA" id="ARBA00022475"/>
    </source>
</evidence>
<dbReference type="Pfam" id="PF00512">
    <property type="entry name" value="HisKA"/>
    <property type="match status" value="1"/>
</dbReference>
<dbReference type="EMBL" id="BAAFGK010000004">
    <property type="protein sequence ID" value="GAB0057659.1"/>
    <property type="molecule type" value="Genomic_DNA"/>
</dbReference>
<dbReference type="SUPFAM" id="SSF52172">
    <property type="entry name" value="CheY-like"/>
    <property type="match status" value="2"/>
</dbReference>
<evidence type="ECO:0000256" key="13">
    <source>
        <dbReference type="PROSITE-ProRule" id="PRU00169"/>
    </source>
</evidence>
<evidence type="ECO:0000256" key="8">
    <source>
        <dbReference type="ARBA" id="ARBA00022840"/>
    </source>
</evidence>
<keyword evidence="20" id="KW-0808">Transferase</keyword>
<feature type="domain" description="PAS" evidence="17">
    <location>
        <begin position="281"/>
        <end position="322"/>
    </location>
</feature>
<evidence type="ECO:0000256" key="11">
    <source>
        <dbReference type="ARBA" id="ARBA00023136"/>
    </source>
</evidence>
<feature type="region of interest" description="Disordered" evidence="14">
    <location>
        <begin position="906"/>
        <end position="926"/>
    </location>
</feature>
<feature type="domain" description="HPt" evidence="19">
    <location>
        <begin position="1078"/>
        <end position="1171"/>
    </location>
</feature>
<dbReference type="Pfam" id="PF01627">
    <property type="entry name" value="Hpt"/>
    <property type="match status" value="1"/>
</dbReference>
<dbReference type="PANTHER" id="PTHR45339">
    <property type="entry name" value="HYBRID SIGNAL TRANSDUCTION HISTIDINE KINASE J"/>
    <property type="match status" value="1"/>
</dbReference>
<evidence type="ECO:0000256" key="7">
    <source>
        <dbReference type="ARBA" id="ARBA00022741"/>
    </source>
</evidence>
<dbReference type="PANTHER" id="PTHR45339:SF1">
    <property type="entry name" value="HYBRID SIGNAL TRANSDUCTION HISTIDINE KINASE J"/>
    <property type="match status" value="1"/>
</dbReference>
<dbReference type="InterPro" id="IPR003661">
    <property type="entry name" value="HisK_dim/P_dom"/>
</dbReference>
<dbReference type="SMART" id="SM00086">
    <property type="entry name" value="PAC"/>
    <property type="match status" value="3"/>
</dbReference>
<evidence type="ECO:0000256" key="2">
    <source>
        <dbReference type="ARBA" id="ARBA00004651"/>
    </source>
</evidence>
<feature type="domain" description="PAS" evidence="17">
    <location>
        <begin position="390"/>
        <end position="442"/>
    </location>
</feature>
<dbReference type="Pfam" id="PF13426">
    <property type="entry name" value="PAS_9"/>
    <property type="match status" value="1"/>
</dbReference>
<dbReference type="Pfam" id="PF00989">
    <property type="entry name" value="PAS"/>
    <property type="match status" value="2"/>
</dbReference>
<dbReference type="EC" id="2.7.13.3" evidence="3"/>
<feature type="modified residue" description="4-aspartylphosphate" evidence="13">
    <location>
        <position position="987"/>
    </location>
</feature>
<protein>
    <recommendedName>
        <fullName evidence="3">histidine kinase</fullName>
        <ecNumber evidence="3">2.7.13.3</ecNumber>
    </recommendedName>
</protein>
<dbReference type="InterPro" id="IPR004358">
    <property type="entry name" value="Sig_transdc_His_kin-like_C"/>
</dbReference>
<dbReference type="Proteomes" id="UP001628193">
    <property type="component" value="Unassembled WGS sequence"/>
</dbReference>
<dbReference type="InterPro" id="IPR008207">
    <property type="entry name" value="Sig_transdc_His_kin_Hpt_dom"/>
</dbReference>
<keyword evidence="8" id="KW-0067">ATP-binding</keyword>
<dbReference type="PROSITE" id="PS50112">
    <property type="entry name" value="PAS"/>
    <property type="match status" value="2"/>
</dbReference>
<evidence type="ECO:0000259" key="17">
    <source>
        <dbReference type="PROSITE" id="PS50112"/>
    </source>
</evidence>
<keyword evidence="10" id="KW-0902">Two-component regulatory system</keyword>
<dbReference type="PROSITE" id="PS50110">
    <property type="entry name" value="RESPONSE_REGULATORY"/>
    <property type="match status" value="1"/>
</dbReference>
<dbReference type="NCBIfam" id="TIGR00229">
    <property type="entry name" value="sensory_box"/>
    <property type="match status" value="3"/>
</dbReference>
<accession>A0ABQ0C9U1</accession>
<dbReference type="CDD" id="cd16922">
    <property type="entry name" value="HATPase_EvgS-ArcB-TorS-like"/>
    <property type="match status" value="1"/>
</dbReference>
<evidence type="ECO:0000256" key="12">
    <source>
        <dbReference type="PROSITE-ProRule" id="PRU00110"/>
    </source>
</evidence>
<dbReference type="PROSITE" id="PS50894">
    <property type="entry name" value="HPT"/>
    <property type="match status" value="1"/>
</dbReference>
<proteinExistence type="predicted"/>
<evidence type="ECO:0000256" key="3">
    <source>
        <dbReference type="ARBA" id="ARBA00012438"/>
    </source>
</evidence>
<dbReference type="InterPro" id="IPR001610">
    <property type="entry name" value="PAC"/>
</dbReference>
<name>A0ABQ0C9U1_9PROT</name>
<dbReference type="InterPro" id="IPR001789">
    <property type="entry name" value="Sig_transdc_resp-reg_receiver"/>
</dbReference>
<dbReference type="InterPro" id="IPR036097">
    <property type="entry name" value="HisK_dim/P_sf"/>
</dbReference>
<evidence type="ECO:0000313" key="20">
    <source>
        <dbReference type="EMBL" id="GAB0057659.1"/>
    </source>
</evidence>
<dbReference type="InterPro" id="IPR000014">
    <property type="entry name" value="PAS"/>
</dbReference>
<feature type="domain" description="PAC" evidence="18">
    <location>
        <begin position="202"/>
        <end position="254"/>
    </location>
</feature>
<dbReference type="SMART" id="SM00091">
    <property type="entry name" value="PAS"/>
    <property type="match status" value="3"/>
</dbReference>
<dbReference type="CDD" id="cd00130">
    <property type="entry name" value="PAS"/>
    <property type="match status" value="3"/>
</dbReference>
<reference evidence="20 21" key="2">
    <citation type="submission" date="2024-09" db="EMBL/GenBank/DDBJ databases">
        <title>Draft genome sequence of Candidatus Magnetaquicoccaceae bacterium FCR-1.</title>
        <authorList>
            <person name="Shimoshige H."/>
            <person name="Shimamura S."/>
            <person name="Taoka A."/>
            <person name="Kobayashi H."/>
            <person name="Maekawa T."/>
        </authorList>
    </citation>
    <scope>NUCLEOTIDE SEQUENCE [LARGE SCALE GENOMIC DNA]</scope>
    <source>
        <strain evidence="20 21">FCR-1</strain>
    </source>
</reference>
<evidence type="ECO:0000256" key="10">
    <source>
        <dbReference type="ARBA" id="ARBA00023012"/>
    </source>
</evidence>
<evidence type="ECO:0000259" key="15">
    <source>
        <dbReference type="PROSITE" id="PS50109"/>
    </source>
</evidence>
<dbReference type="Gene3D" id="1.10.287.130">
    <property type="match status" value="1"/>
</dbReference>
<dbReference type="InterPro" id="IPR005467">
    <property type="entry name" value="His_kinase_dom"/>
</dbReference>
<dbReference type="SUPFAM" id="SSF47226">
    <property type="entry name" value="Histidine-containing phosphotransfer domain, HPT domain"/>
    <property type="match status" value="1"/>
</dbReference>
<dbReference type="SUPFAM" id="SSF55785">
    <property type="entry name" value="PYP-like sensor domain (PAS domain)"/>
    <property type="match status" value="3"/>
</dbReference>
<dbReference type="InterPro" id="IPR011006">
    <property type="entry name" value="CheY-like_superfamily"/>
</dbReference>
<dbReference type="Gene3D" id="1.20.120.160">
    <property type="entry name" value="HPT domain"/>
    <property type="match status" value="1"/>
</dbReference>
<keyword evidence="20" id="KW-0418">Kinase</keyword>
<dbReference type="PROSITE" id="PS50109">
    <property type="entry name" value="HIS_KIN"/>
    <property type="match status" value="1"/>
</dbReference>
<feature type="domain" description="PAC" evidence="18">
    <location>
        <begin position="337"/>
        <end position="389"/>
    </location>
</feature>
<dbReference type="CDD" id="cd17546">
    <property type="entry name" value="REC_hyHK_CKI1_RcsC-like"/>
    <property type="match status" value="1"/>
</dbReference>
<sequence>MKHGTSGSHVVPEVDKSPAGVGIIRESGALHAADAVLHALTKPWGSPEVWWSRIASQTPLPPVTRCPQCGMGQRLGRIEQTLVPPSATGEIIHAIEFTGHPHLLSNAIPGDLVVVRDITRERSHTLKVQEKLSQYHAICDQMDEVFFRMDPTGLIQVISPSVHKLLKQRPGDLQGKPFADLCVTPDHFQELMQILKTSDRIEDFDLILTCRRGKQAPVSLSAQVERDDSGERIAIQGIFRDAMERTRLDAMLMERTRRFHETIHRLERQQHALDQHLLMSITDPEGTILHVNSKWTQVSRYELEEILGKNHKMFDSGYHPKSFFKEMWRTIQGGRTWRGEIRNRAKNGEFFWLDCAIVPFLTPAGRPFQYISVASDITERSRNTARLEENLLFLRHVIDSMGEGAYVLDNRGQLLMLNQEGERLLGWKESEILHRNLHEIIHHTRPDKTPFSIRDCPAHQSLLGRTYRVDEDHFIRRDGTFLPVSHVTSPLLREGEIVGSMAIFRNATVPLEEIQQIKRSRDAAVESARLKSVFLANMSHEIRTPMNAIVGMNDLLMDTPLNDEQQEFAEIVRDSSRSLLALINDILDFSKIEAGKIDIERIDFSLLTVVEGAAELLAPQAHDKGISLMTHVSTEIPRGLHGDPGRLRQMLLNLLGNAIKFTEDGEVTLRVRMEELSGNQVTVHFAVADTGIGLKQGDEETNRLFEPFTQAERGTARKFGGTGLGLAISKRLAELMGGEIGARSRPEGGTIFWFRLPFQLARQPVSDDFDGQPVDLLPGMRILTVMERTTDQEILGACFDSCEMFHHGTINGEQGLVAFREAMSRKEPFRIVVISASLSDMDCQILADLLRREADTQPLTLIVLMDWDDKEERARFLKSGFDGVLVKPMRRAEWIRLLVEQIQPDSAPKPPEAITVTPSRETRTPEPDAYDALESGNLLLLVEDNLVNQRVALLQLKKLGYAAHAVSNGQEAVEAVSHLPYALVLMDCQMPVMDGFEATHAIRKLEQSTARHIPIIAMTAHAMKGDRERCLNAGMDDYLSKPVSPETLKQKLQYWIPKSIGAPPPVEISQLRQLFGDDDEMIRELLHHFRPSARELLDKLAEMIQKEDGEQVREASMELKEACSNMGVSAMAHLVRVMEQATRGLEWEETRHTLAHLESAFKNVESFIDTF</sequence>
<dbReference type="Gene3D" id="3.30.565.10">
    <property type="entry name" value="Histidine kinase-like ATPase, C-terminal domain"/>
    <property type="match status" value="1"/>
</dbReference>
<dbReference type="InterPro" id="IPR036890">
    <property type="entry name" value="HATPase_C_sf"/>
</dbReference>
<dbReference type="SUPFAM" id="SSF47384">
    <property type="entry name" value="Homodimeric domain of signal transducing histidine kinase"/>
    <property type="match status" value="1"/>
</dbReference>
<evidence type="ECO:0000256" key="5">
    <source>
        <dbReference type="ARBA" id="ARBA00022553"/>
    </source>
</evidence>
<dbReference type="SUPFAM" id="SSF55874">
    <property type="entry name" value="ATPase domain of HSP90 chaperone/DNA topoisomerase II/histidine kinase"/>
    <property type="match status" value="1"/>
</dbReference>
<reference evidence="20 21" key="1">
    <citation type="submission" date="2024-05" db="EMBL/GenBank/DDBJ databases">
        <authorList>
            <consortium name="Candidatus Magnetaquicoccaceae bacterium FCR-1 genome sequencing consortium"/>
            <person name="Shimoshige H."/>
            <person name="Shimamura S."/>
            <person name="Taoka A."/>
            <person name="Kobayashi H."/>
            <person name="Maekawa T."/>
        </authorList>
    </citation>
    <scope>NUCLEOTIDE SEQUENCE [LARGE SCALE GENOMIC DNA]</scope>
    <source>
        <strain evidence="20 21">FCR-1</strain>
    </source>
</reference>
<evidence type="ECO:0000259" key="19">
    <source>
        <dbReference type="PROSITE" id="PS50894"/>
    </source>
</evidence>
<dbReference type="Gene3D" id="3.30.450.20">
    <property type="entry name" value="PAS domain"/>
    <property type="match status" value="3"/>
</dbReference>
<dbReference type="InterPro" id="IPR000700">
    <property type="entry name" value="PAS-assoc_C"/>
</dbReference>
<feature type="domain" description="Histidine kinase" evidence="15">
    <location>
        <begin position="537"/>
        <end position="760"/>
    </location>
</feature>
<evidence type="ECO:0000256" key="1">
    <source>
        <dbReference type="ARBA" id="ARBA00000085"/>
    </source>
</evidence>
<organism evidence="20 21">
    <name type="scientific">Candidatus Magnetaquiglobus chichijimensis</name>
    <dbReference type="NCBI Taxonomy" id="3141448"/>
    <lineage>
        <taxon>Bacteria</taxon>
        <taxon>Pseudomonadati</taxon>
        <taxon>Pseudomonadota</taxon>
        <taxon>Magnetococcia</taxon>
        <taxon>Magnetococcales</taxon>
        <taxon>Candidatus Magnetaquicoccaceae</taxon>
        <taxon>Candidatus Magnetaquiglobus</taxon>
    </lineage>
</organism>
<dbReference type="Pfam" id="PF00072">
    <property type="entry name" value="Response_reg"/>
    <property type="match status" value="1"/>
</dbReference>
<comment type="catalytic activity">
    <reaction evidence="1">
        <text>ATP + protein L-histidine = ADP + protein N-phospho-L-histidine.</text>
        <dbReference type="EC" id="2.7.13.3"/>
    </reaction>
</comment>
<comment type="subcellular location">
    <subcellularLocation>
        <location evidence="2">Cell membrane</location>
        <topology evidence="2">Multi-pass membrane protein</topology>
    </subcellularLocation>
</comment>
<feature type="domain" description="Response regulatory" evidence="16">
    <location>
        <begin position="938"/>
        <end position="1056"/>
    </location>
</feature>
<comment type="caution">
    <text evidence="12">Lacks conserved residue(s) required for the propagation of feature annotation.</text>
</comment>
<dbReference type="SMART" id="SM00387">
    <property type="entry name" value="HATPase_c"/>
    <property type="match status" value="1"/>
</dbReference>